<feature type="compositionally biased region" description="Pro residues" evidence="3">
    <location>
        <begin position="198"/>
        <end position="214"/>
    </location>
</feature>
<feature type="domain" description="FF" evidence="5">
    <location>
        <begin position="569"/>
        <end position="624"/>
    </location>
</feature>
<dbReference type="GO" id="GO:0070063">
    <property type="term" value="F:RNA polymerase binding"/>
    <property type="evidence" value="ECO:0007669"/>
    <property type="project" value="InterPro"/>
</dbReference>
<dbReference type="OrthoDB" id="63972at2759"/>
<feature type="compositionally biased region" description="Low complexity" evidence="3">
    <location>
        <begin position="497"/>
        <end position="510"/>
    </location>
</feature>
<feature type="region of interest" description="Disordered" evidence="3">
    <location>
        <begin position="1"/>
        <end position="121"/>
    </location>
</feature>
<dbReference type="FunFam" id="1.10.10.440:FF:000038">
    <property type="entry name" value="Uncharacterized protein, isoform B"/>
    <property type="match status" value="1"/>
</dbReference>
<dbReference type="CDD" id="cd00201">
    <property type="entry name" value="WW"/>
    <property type="match status" value="3"/>
</dbReference>
<feature type="compositionally biased region" description="Basic and acidic residues" evidence="3">
    <location>
        <begin position="456"/>
        <end position="490"/>
    </location>
</feature>
<dbReference type="InterPro" id="IPR001202">
    <property type="entry name" value="WW_dom"/>
</dbReference>
<evidence type="ECO:0000256" key="1">
    <source>
        <dbReference type="ARBA" id="ARBA00022737"/>
    </source>
</evidence>
<dbReference type="InterPro" id="IPR036020">
    <property type="entry name" value="WW_dom_sf"/>
</dbReference>
<dbReference type="HOGENOM" id="CLU_008684_0_0_1"/>
<dbReference type="InterPro" id="IPR036517">
    <property type="entry name" value="FF_domain_sf"/>
</dbReference>
<feature type="domain" description="WW" evidence="4">
    <location>
        <begin position="124"/>
        <end position="151"/>
    </location>
</feature>
<dbReference type="PhylomeDB" id="B4GES9"/>
<keyword evidence="2" id="KW-0175">Coiled coil</keyword>
<feature type="domain" description="FF" evidence="5">
    <location>
        <begin position="968"/>
        <end position="1023"/>
    </location>
</feature>
<feature type="compositionally biased region" description="Basic and acidic residues" evidence="3">
    <location>
        <begin position="383"/>
        <end position="403"/>
    </location>
</feature>
<dbReference type="FunFam" id="2.20.70.10:FF:000114">
    <property type="entry name" value="Transcription elongation regulator"/>
    <property type="match status" value="1"/>
</dbReference>
<accession>B4GES9</accession>
<dbReference type="PROSITE" id="PS50020">
    <property type="entry name" value="WW_DOMAIN_2"/>
    <property type="match status" value="3"/>
</dbReference>
<evidence type="ECO:0000256" key="2">
    <source>
        <dbReference type="SAM" id="Coils"/>
    </source>
</evidence>
<feature type="domain" description="FF" evidence="5">
    <location>
        <begin position="636"/>
        <end position="691"/>
    </location>
</feature>
<evidence type="ECO:0000313" key="6">
    <source>
        <dbReference type="EMBL" id="EDW34114.1"/>
    </source>
</evidence>
<dbReference type="Pfam" id="PF01846">
    <property type="entry name" value="FF"/>
    <property type="match status" value="6"/>
</dbReference>
<dbReference type="InterPro" id="IPR057565">
    <property type="entry name" value="WW_TCRG1_3rd"/>
</dbReference>
<keyword evidence="1" id="KW-0677">Repeat</keyword>
<reference evidence="6 7" key="1">
    <citation type="journal article" date="2007" name="Nature">
        <title>Evolution of genes and genomes on the Drosophila phylogeny.</title>
        <authorList>
            <consortium name="Drosophila 12 Genomes Consortium"/>
            <person name="Clark A.G."/>
            <person name="Eisen M.B."/>
            <person name="Smith D.R."/>
            <person name="Bergman C.M."/>
            <person name="Oliver B."/>
            <person name="Markow T.A."/>
            <person name="Kaufman T.C."/>
            <person name="Kellis M."/>
            <person name="Gelbart W."/>
            <person name="Iyer V.N."/>
            <person name="Pollard D.A."/>
            <person name="Sackton T.B."/>
            <person name="Larracuente A.M."/>
            <person name="Singh N.D."/>
            <person name="Abad J.P."/>
            <person name="Abt D.N."/>
            <person name="Adryan B."/>
            <person name="Aguade M."/>
            <person name="Akashi H."/>
            <person name="Anderson W.W."/>
            <person name="Aquadro C.F."/>
            <person name="Ardell D.H."/>
            <person name="Arguello R."/>
            <person name="Artieri C.G."/>
            <person name="Barbash D.A."/>
            <person name="Barker D."/>
            <person name="Barsanti P."/>
            <person name="Batterham P."/>
            <person name="Batzoglou S."/>
            <person name="Begun D."/>
            <person name="Bhutkar A."/>
            <person name="Blanco E."/>
            <person name="Bosak S.A."/>
            <person name="Bradley R.K."/>
            <person name="Brand A.D."/>
            <person name="Brent M.R."/>
            <person name="Brooks A.N."/>
            <person name="Brown R.H."/>
            <person name="Butlin R.K."/>
            <person name="Caggese C."/>
            <person name="Calvi B.R."/>
            <person name="Bernardo de Carvalho A."/>
            <person name="Caspi A."/>
            <person name="Castrezana S."/>
            <person name="Celniker S.E."/>
            <person name="Chang J.L."/>
            <person name="Chapple C."/>
            <person name="Chatterji S."/>
            <person name="Chinwalla A."/>
            <person name="Civetta A."/>
            <person name="Clifton S.W."/>
            <person name="Comeron J.M."/>
            <person name="Costello J.C."/>
            <person name="Coyne J.A."/>
            <person name="Daub J."/>
            <person name="David R.G."/>
            <person name="Delcher A.L."/>
            <person name="Delehaunty K."/>
            <person name="Do C.B."/>
            <person name="Ebling H."/>
            <person name="Edwards K."/>
            <person name="Eickbush T."/>
            <person name="Evans J.D."/>
            <person name="Filipski A."/>
            <person name="Findeiss S."/>
            <person name="Freyhult E."/>
            <person name="Fulton L."/>
            <person name="Fulton R."/>
            <person name="Garcia A.C."/>
            <person name="Gardiner A."/>
            <person name="Garfield D.A."/>
            <person name="Garvin B.E."/>
            <person name="Gibson G."/>
            <person name="Gilbert D."/>
            <person name="Gnerre S."/>
            <person name="Godfrey J."/>
            <person name="Good R."/>
            <person name="Gotea V."/>
            <person name="Gravely B."/>
            <person name="Greenberg A.J."/>
            <person name="Griffiths-Jones S."/>
            <person name="Gross S."/>
            <person name="Guigo R."/>
            <person name="Gustafson E.A."/>
            <person name="Haerty W."/>
            <person name="Hahn M.W."/>
            <person name="Halligan D.L."/>
            <person name="Halpern A.L."/>
            <person name="Halter G.M."/>
            <person name="Han M.V."/>
            <person name="Heger A."/>
            <person name="Hillier L."/>
            <person name="Hinrichs A.S."/>
            <person name="Holmes I."/>
            <person name="Hoskins R.A."/>
            <person name="Hubisz M.J."/>
            <person name="Hultmark D."/>
            <person name="Huntley M.A."/>
            <person name="Jaffe D.B."/>
            <person name="Jagadeeshan S."/>
            <person name="Jeck W.R."/>
            <person name="Johnson J."/>
            <person name="Jones C.D."/>
            <person name="Jordan W.C."/>
            <person name="Karpen G.H."/>
            <person name="Kataoka E."/>
            <person name="Keightley P.D."/>
            <person name="Kheradpour P."/>
            <person name="Kirkness E.F."/>
            <person name="Koerich L.B."/>
            <person name="Kristiansen K."/>
            <person name="Kudrna D."/>
            <person name="Kulathinal R.J."/>
            <person name="Kumar S."/>
            <person name="Kwok R."/>
            <person name="Lander E."/>
            <person name="Langley C.H."/>
            <person name="Lapoint R."/>
            <person name="Lazzaro B.P."/>
            <person name="Lee S.J."/>
            <person name="Levesque L."/>
            <person name="Li R."/>
            <person name="Lin C.F."/>
            <person name="Lin M.F."/>
            <person name="Lindblad-Toh K."/>
            <person name="Llopart A."/>
            <person name="Long M."/>
            <person name="Low L."/>
            <person name="Lozovsky E."/>
            <person name="Lu J."/>
            <person name="Luo M."/>
            <person name="Machado C.A."/>
            <person name="Makalowski W."/>
            <person name="Marzo M."/>
            <person name="Matsuda M."/>
            <person name="Matzkin L."/>
            <person name="McAllister B."/>
            <person name="McBride C.S."/>
            <person name="McKernan B."/>
            <person name="McKernan K."/>
            <person name="Mendez-Lago M."/>
            <person name="Minx P."/>
            <person name="Mollenhauer M.U."/>
            <person name="Montooth K."/>
            <person name="Mount S.M."/>
            <person name="Mu X."/>
            <person name="Myers E."/>
            <person name="Negre B."/>
            <person name="Newfeld S."/>
            <person name="Nielsen R."/>
            <person name="Noor M.A."/>
            <person name="O'Grady P."/>
            <person name="Pachter L."/>
            <person name="Papaceit M."/>
            <person name="Parisi M.J."/>
            <person name="Parisi M."/>
            <person name="Parts L."/>
            <person name="Pedersen J.S."/>
            <person name="Pesole G."/>
            <person name="Phillippy A.M."/>
            <person name="Ponting C.P."/>
            <person name="Pop M."/>
            <person name="Porcelli D."/>
            <person name="Powell J.R."/>
            <person name="Prohaska S."/>
            <person name="Pruitt K."/>
            <person name="Puig M."/>
            <person name="Quesneville H."/>
            <person name="Ram K.R."/>
            <person name="Rand D."/>
            <person name="Rasmussen M.D."/>
            <person name="Reed L.K."/>
            <person name="Reenan R."/>
            <person name="Reily A."/>
            <person name="Remington K.A."/>
            <person name="Rieger T.T."/>
            <person name="Ritchie M.G."/>
            <person name="Robin C."/>
            <person name="Rogers Y.H."/>
            <person name="Rohde C."/>
            <person name="Rozas J."/>
            <person name="Rubenfield M.J."/>
            <person name="Ruiz A."/>
            <person name="Russo S."/>
            <person name="Salzberg S.L."/>
            <person name="Sanchez-Gracia A."/>
            <person name="Saranga D.J."/>
            <person name="Sato H."/>
            <person name="Schaeffer S.W."/>
            <person name="Schatz M.C."/>
            <person name="Schlenke T."/>
            <person name="Schwartz R."/>
            <person name="Segarra C."/>
            <person name="Singh R.S."/>
            <person name="Sirot L."/>
            <person name="Sirota M."/>
            <person name="Sisneros N.B."/>
            <person name="Smith C.D."/>
            <person name="Smith T.F."/>
            <person name="Spieth J."/>
            <person name="Stage D.E."/>
            <person name="Stark A."/>
            <person name="Stephan W."/>
            <person name="Strausberg R.L."/>
            <person name="Strempel S."/>
            <person name="Sturgill D."/>
            <person name="Sutton G."/>
            <person name="Sutton G.G."/>
            <person name="Tao W."/>
            <person name="Teichmann S."/>
            <person name="Tobari Y.N."/>
            <person name="Tomimura Y."/>
            <person name="Tsolas J.M."/>
            <person name="Valente V.L."/>
            <person name="Venter E."/>
            <person name="Venter J.C."/>
            <person name="Vicario S."/>
            <person name="Vieira F.G."/>
            <person name="Vilella A.J."/>
            <person name="Villasante A."/>
            <person name="Walenz B."/>
            <person name="Wang J."/>
            <person name="Wasserman M."/>
            <person name="Watts T."/>
            <person name="Wilson D."/>
            <person name="Wilson R.K."/>
            <person name="Wing R.A."/>
            <person name="Wolfner M.F."/>
            <person name="Wong A."/>
            <person name="Wong G.K."/>
            <person name="Wu C.I."/>
            <person name="Wu G."/>
            <person name="Yamamoto D."/>
            <person name="Yang H.P."/>
            <person name="Yang S.P."/>
            <person name="Yorke J.A."/>
            <person name="Yoshida K."/>
            <person name="Zdobnov E."/>
            <person name="Zhang P."/>
            <person name="Zhang Y."/>
            <person name="Zimin A.V."/>
            <person name="Baldwin J."/>
            <person name="Abdouelleil A."/>
            <person name="Abdulkadir J."/>
            <person name="Abebe A."/>
            <person name="Abera B."/>
            <person name="Abreu J."/>
            <person name="Acer S.C."/>
            <person name="Aftuck L."/>
            <person name="Alexander A."/>
            <person name="An P."/>
            <person name="Anderson E."/>
            <person name="Anderson S."/>
            <person name="Arachi H."/>
            <person name="Azer M."/>
            <person name="Bachantsang P."/>
            <person name="Barry A."/>
            <person name="Bayul T."/>
            <person name="Berlin A."/>
            <person name="Bessette D."/>
            <person name="Bloom T."/>
            <person name="Blye J."/>
            <person name="Boguslavskiy L."/>
            <person name="Bonnet C."/>
            <person name="Boukhgalter B."/>
            <person name="Bourzgui I."/>
            <person name="Brown A."/>
            <person name="Cahill P."/>
            <person name="Channer S."/>
            <person name="Cheshatsang Y."/>
            <person name="Chuda L."/>
            <person name="Citroen M."/>
            <person name="Collymore A."/>
            <person name="Cooke P."/>
            <person name="Costello M."/>
            <person name="D'Aco K."/>
            <person name="Daza R."/>
            <person name="De Haan G."/>
            <person name="DeGray S."/>
            <person name="DeMaso C."/>
            <person name="Dhargay N."/>
            <person name="Dooley K."/>
            <person name="Dooley E."/>
            <person name="Doricent M."/>
            <person name="Dorje P."/>
            <person name="Dorjee K."/>
            <person name="Dupes A."/>
            <person name="Elong R."/>
            <person name="Falk J."/>
            <person name="Farina A."/>
            <person name="Faro S."/>
            <person name="Ferguson D."/>
            <person name="Fisher S."/>
            <person name="Foley C.D."/>
            <person name="Franke A."/>
            <person name="Friedrich D."/>
            <person name="Gadbois L."/>
            <person name="Gearin G."/>
            <person name="Gearin C.R."/>
            <person name="Giannoukos G."/>
            <person name="Goode T."/>
            <person name="Graham J."/>
            <person name="Grandbois E."/>
            <person name="Grewal S."/>
            <person name="Gyaltsen K."/>
            <person name="Hafez N."/>
            <person name="Hagos B."/>
            <person name="Hall J."/>
            <person name="Henson C."/>
            <person name="Hollinger A."/>
            <person name="Honan T."/>
            <person name="Huard M.D."/>
            <person name="Hughes L."/>
            <person name="Hurhula B."/>
            <person name="Husby M.E."/>
            <person name="Kamat A."/>
            <person name="Kanga B."/>
            <person name="Kashin S."/>
            <person name="Khazanovich D."/>
            <person name="Kisner P."/>
            <person name="Lance K."/>
            <person name="Lara M."/>
            <person name="Lee W."/>
            <person name="Lennon N."/>
            <person name="Letendre F."/>
            <person name="LeVine R."/>
            <person name="Lipovsky A."/>
            <person name="Liu X."/>
            <person name="Liu J."/>
            <person name="Liu S."/>
            <person name="Lokyitsang T."/>
            <person name="Lokyitsang Y."/>
            <person name="Lubonja R."/>
            <person name="Lui A."/>
            <person name="MacDonald P."/>
            <person name="Magnisalis V."/>
            <person name="Maru K."/>
            <person name="Matthews C."/>
            <person name="McCusker W."/>
            <person name="McDonough S."/>
            <person name="Mehta T."/>
            <person name="Meldrim J."/>
            <person name="Meneus L."/>
            <person name="Mihai O."/>
            <person name="Mihalev A."/>
            <person name="Mihova T."/>
            <person name="Mittelman R."/>
            <person name="Mlenga V."/>
            <person name="Montmayeur A."/>
            <person name="Mulrain L."/>
            <person name="Navidi A."/>
            <person name="Naylor J."/>
            <person name="Negash T."/>
            <person name="Nguyen T."/>
            <person name="Nguyen N."/>
            <person name="Nicol R."/>
            <person name="Norbu C."/>
            <person name="Norbu N."/>
            <person name="Novod N."/>
            <person name="O'Neill B."/>
            <person name="Osman S."/>
            <person name="Markiewicz E."/>
            <person name="Oyono O.L."/>
            <person name="Patti C."/>
            <person name="Phunkhang P."/>
            <person name="Pierre F."/>
            <person name="Priest M."/>
            <person name="Raghuraman S."/>
            <person name="Rege F."/>
            <person name="Reyes R."/>
            <person name="Rise C."/>
            <person name="Rogov P."/>
            <person name="Ross K."/>
            <person name="Ryan E."/>
            <person name="Settipalli S."/>
            <person name="Shea T."/>
            <person name="Sherpa N."/>
            <person name="Shi L."/>
            <person name="Shih D."/>
            <person name="Sparrow T."/>
            <person name="Spaulding J."/>
            <person name="Stalker J."/>
            <person name="Stange-Thomann N."/>
            <person name="Stavropoulos S."/>
            <person name="Stone C."/>
            <person name="Strader C."/>
            <person name="Tesfaye S."/>
            <person name="Thomson T."/>
            <person name="Thoulutsang Y."/>
            <person name="Thoulutsang D."/>
            <person name="Topham K."/>
            <person name="Topping I."/>
            <person name="Tsamla T."/>
            <person name="Vassiliev H."/>
            <person name="Vo A."/>
            <person name="Wangchuk T."/>
            <person name="Wangdi T."/>
            <person name="Weiand M."/>
            <person name="Wilkinson J."/>
            <person name="Wilson A."/>
            <person name="Yadav S."/>
            <person name="Young G."/>
            <person name="Yu Q."/>
            <person name="Zembek L."/>
            <person name="Zhong D."/>
            <person name="Zimmer A."/>
            <person name="Zwirko Z."/>
            <person name="Jaffe D.B."/>
            <person name="Alvarez P."/>
            <person name="Brockman W."/>
            <person name="Butler J."/>
            <person name="Chin C."/>
            <person name="Gnerre S."/>
            <person name="Grabherr M."/>
            <person name="Kleber M."/>
            <person name="Mauceli E."/>
            <person name="MacCallum I."/>
        </authorList>
    </citation>
    <scope>NUCLEOTIDE SEQUENCE [LARGE SCALE GENOMIC DNA]</scope>
    <source>
        <strain evidence="7">MSH-3 / Tucson 14011-0111.49</strain>
    </source>
</reference>
<feature type="domain" description="WW" evidence="4">
    <location>
        <begin position="422"/>
        <end position="455"/>
    </location>
</feature>
<feature type="region of interest" description="Disordered" evidence="3">
    <location>
        <begin position="1091"/>
        <end position="1110"/>
    </location>
</feature>
<dbReference type="InterPro" id="IPR045148">
    <property type="entry name" value="TCRG1-like"/>
</dbReference>
<dbReference type="PANTHER" id="PTHR15377">
    <property type="entry name" value="TRANSCRIPTION ELONGATION REGULATOR 1"/>
    <property type="match status" value="1"/>
</dbReference>
<feature type="compositionally biased region" description="Polar residues" evidence="3">
    <location>
        <begin position="14"/>
        <end position="27"/>
    </location>
</feature>
<name>B4GES9_DROPE</name>
<gene>
    <name evidence="6" type="primary">Dper\GL22066</name>
    <name evidence="6" type="ORF">Dper_GL22066</name>
</gene>
<dbReference type="Gene3D" id="2.20.70.10">
    <property type="match status" value="3"/>
</dbReference>
<sequence>METTLDESMDSERASSPVNFQEENQSPPGVALNINGNGSASASASQEGPNGVAIAKEKPTDVTWSKPFNAFSGRPIGEHSAQQQTLQQQALQQQQQQQQQPPTHHQQMPPPGANGVAAATSEIWVETKAEDGRSYYYHAVTRETTWTRPDGPTVKIMTQTEVEEIAKRPPNAAVKPDVKTGEPSLGSEMAAVPHLTSQPPPHLMSQPPPNAAGPLLSQPPPNVRQQPPPMFQPPGMQPPPGFGQPPFCMPPPAYGFPGGAAPGGPWGPGVIDPAVIARAAEWSEHRAPDGRPYYYHAARGESVWEKPQALRDMEAARMAAHSGVAPAVGPPGGIPPHLLPNPMMHMPPGTAPPGFDPQMAYAAAAAAMKANTESAKASQAAALEKEGKKAAEEKRKKEEEQKKQAAATAKQTDKSRPVTSTPIAGTPWCVVWTGDARVFFYNPSTRTSVWDRPEDLMNREDVDKAVNDRPEQLKTEEEKSAEAAEQKTNEEAGEELASAVAQAQAQQPDVQHIEPEEEDDEEVIKIGTESESSVEEVPTKRVRMVTKSKRSEDAALEAEQRAAKERALIPLEMRVTQFKEMLREKDVSAFSTWEKELHKIVFDPRYLLLTSKERKQVFEKYVKDRAEEERKEKRNKMRQKRDDFRSLMEEARLHGKSSFSEFSQKNAKEERYRAIEKVRERESLFNEYIVDVRRREKEDKQLKKEQIRKDFLDMLRERHDIERHTRWYDIKKKLESDPRYRIVDSMYREEYFEDYLHIMKEEKRKEREQREQRERERHRERKSDRKDKDKDKDKEKSRKDRGRSRSKDKDRERKSSKDKDKEKDKSKSEKSKKRDSPEEGEHHDESEREERAGSDDSEVARQRESEAEQKQKEREKKLRAEQSIREREKEVQRTLAGHLRDRDKEREHHKRDESIGHFTALLTDLVRTADFTWKEVKRQLRKDHRWEQIEPLDRDDRERIFNVHIDNLMKKKRERFREMLDEISTLQLTSTWKEIKKLVKEDPRYLKYNSEKGEREFKDYIKDKTLQAKTALRELLQECKFITHKSSDLIKENANHLKEIQDILKNDKRYLVLDHLEEERNVIVVGFVEELNKRGPPPPPTASESTRRNK</sequence>
<dbReference type="Gene3D" id="1.10.10.440">
    <property type="entry name" value="FF domain"/>
    <property type="match status" value="6"/>
</dbReference>
<feature type="domain" description="FF" evidence="5">
    <location>
        <begin position="704"/>
        <end position="758"/>
    </location>
</feature>
<evidence type="ECO:0000313" key="7">
    <source>
        <dbReference type="Proteomes" id="UP000008744"/>
    </source>
</evidence>
<evidence type="ECO:0000259" key="4">
    <source>
        <dbReference type="PROSITE" id="PS50020"/>
    </source>
</evidence>
<evidence type="ECO:0000256" key="3">
    <source>
        <dbReference type="SAM" id="MobiDB-lite"/>
    </source>
</evidence>
<dbReference type="FunFam" id="1.10.10.440:FF:000006">
    <property type="entry name" value="Transcription elongation regulator 1 (CA150)"/>
    <property type="match status" value="1"/>
</dbReference>
<dbReference type="SUPFAM" id="SSF81698">
    <property type="entry name" value="FF domain"/>
    <property type="match status" value="5"/>
</dbReference>
<feature type="region of interest" description="Disordered" evidence="3">
    <location>
        <begin position="162"/>
        <end position="214"/>
    </location>
</feature>
<dbReference type="Pfam" id="PF23517">
    <property type="entry name" value="WW_TCERG1"/>
    <property type="match status" value="1"/>
</dbReference>
<dbReference type="SUPFAM" id="SSF51045">
    <property type="entry name" value="WW domain"/>
    <property type="match status" value="3"/>
</dbReference>
<dbReference type="eggNOG" id="KOG0155">
    <property type="taxonomic scope" value="Eukaryota"/>
</dbReference>
<dbReference type="SMART" id="SM00456">
    <property type="entry name" value="WW"/>
    <property type="match status" value="3"/>
</dbReference>
<dbReference type="Pfam" id="PF00397">
    <property type="entry name" value="WW"/>
    <property type="match status" value="2"/>
</dbReference>
<dbReference type="FunFam" id="1.10.10.440:FF:000005">
    <property type="entry name" value="Transcription elongation regulator 1 (CA150)"/>
    <property type="match status" value="1"/>
</dbReference>
<dbReference type="AlphaFoldDB" id="B4GES9"/>
<dbReference type="SMART" id="SM00441">
    <property type="entry name" value="FF"/>
    <property type="match status" value="6"/>
</dbReference>
<organism evidence="7">
    <name type="scientific">Drosophila persimilis</name>
    <name type="common">Fruit fly</name>
    <dbReference type="NCBI Taxonomy" id="7234"/>
    <lineage>
        <taxon>Eukaryota</taxon>
        <taxon>Metazoa</taxon>
        <taxon>Ecdysozoa</taxon>
        <taxon>Arthropoda</taxon>
        <taxon>Hexapoda</taxon>
        <taxon>Insecta</taxon>
        <taxon>Pterygota</taxon>
        <taxon>Neoptera</taxon>
        <taxon>Endopterygota</taxon>
        <taxon>Diptera</taxon>
        <taxon>Brachycera</taxon>
        <taxon>Muscomorpha</taxon>
        <taxon>Ephydroidea</taxon>
        <taxon>Drosophilidae</taxon>
        <taxon>Drosophila</taxon>
        <taxon>Sophophora</taxon>
    </lineage>
</organism>
<keyword evidence="7" id="KW-1185">Reference proteome</keyword>
<dbReference type="PANTHER" id="PTHR15377:SF3">
    <property type="entry name" value="WW DOMAIN-CONTAINING PROTEIN"/>
    <property type="match status" value="1"/>
</dbReference>
<feature type="region of interest" description="Disordered" evidence="3">
    <location>
        <begin position="761"/>
        <end position="911"/>
    </location>
</feature>
<dbReference type="EMBL" id="CH479182">
    <property type="protein sequence ID" value="EDW34114.1"/>
    <property type="molecule type" value="Genomic_DNA"/>
</dbReference>
<feature type="region of interest" description="Disordered" evidence="3">
    <location>
        <begin position="456"/>
        <end position="558"/>
    </location>
</feature>
<dbReference type="SMR" id="B4GES9"/>
<dbReference type="Proteomes" id="UP000008744">
    <property type="component" value="Unassembled WGS sequence"/>
</dbReference>
<dbReference type="InterPro" id="IPR002713">
    <property type="entry name" value="FF_domain"/>
</dbReference>
<dbReference type="FunFam" id="1.10.10.440:FF:000008">
    <property type="entry name" value="Transcription elongation regulator 1 (CA150)"/>
    <property type="match status" value="1"/>
</dbReference>
<dbReference type="FunFam" id="2.20.70.10:FF:000134">
    <property type="entry name" value="Uncharacterized protein, isoform C"/>
    <property type="match status" value="1"/>
</dbReference>
<dbReference type="PROSITE" id="PS01159">
    <property type="entry name" value="WW_DOMAIN_1"/>
    <property type="match status" value="1"/>
</dbReference>
<dbReference type="FunFam" id="2.20.70.10:FF:000049">
    <property type="entry name" value="Transcription elongation regulator 1-like"/>
    <property type="match status" value="1"/>
</dbReference>
<dbReference type="STRING" id="7234.B4GES9"/>
<feature type="compositionally biased region" description="Low complexity" evidence="3">
    <location>
        <begin position="81"/>
        <end position="107"/>
    </location>
</feature>
<dbReference type="GO" id="GO:0003712">
    <property type="term" value="F:transcription coregulator activity"/>
    <property type="evidence" value="ECO:0007669"/>
    <property type="project" value="TreeGrafter"/>
</dbReference>
<dbReference type="PROSITE" id="PS51676">
    <property type="entry name" value="FF"/>
    <property type="match status" value="4"/>
</dbReference>
<feature type="coiled-coil region" evidence="2">
    <location>
        <begin position="623"/>
        <end position="650"/>
    </location>
</feature>
<dbReference type="GO" id="GO:0005634">
    <property type="term" value="C:nucleus"/>
    <property type="evidence" value="ECO:0007669"/>
    <property type="project" value="TreeGrafter"/>
</dbReference>
<feature type="region of interest" description="Disordered" evidence="3">
    <location>
        <begin position="378"/>
        <end position="426"/>
    </location>
</feature>
<protein>
    <submittedName>
        <fullName evidence="6">GL22066</fullName>
    </submittedName>
</protein>
<evidence type="ECO:0000259" key="5">
    <source>
        <dbReference type="PROSITE" id="PS51676"/>
    </source>
</evidence>
<dbReference type="OMA" id="GMWLQPP"/>
<feature type="compositionally biased region" description="Basic and acidic residues" evidence="3">
    <location>
        <begin position="549"/>
        <end position="558"/>
    </location>
</feature>
<dbReference type="FunFam" id="1.10.10.440:FF:000001">
    <property type="entry name" value="Transcription elongation regulator 1 like"/>
    <property type="match status" value="1"/>
</dbReference>
<proteinExistence type="predicted"/>
<dbReference type="FunFam" id="1.10.10.440:FF:000029">
    <property type="entry name" value="Uncharacterized protein, isoform B"/>
    <property type="match status" value="1"/>
</dbReference>
<feature type="domain" description="WW" evidence="4">
    <location>
        <begin position="282"/>
        <end position="309"/>
    </location>
</feature>